<keyword evidence="3" id="KW-0934">Plastid</keyword>
<dbReference type="AlphaFoldDB" id="A0A8B7CMT4"/>
<protein>
    <submittedName>
        <fullName evidence="9">Photosynthetic NDH subunit of lumenal location 2, chloroplastic</fullName>
    </submittedName>
</protein>
<dbReference type="Pfam" id="PF05757">
    <property type="entry name" value="PsbQ"/>
    <property type="match status" value="1"/>
</dbReference>
<dbReference type="KEGG" id="pda:103716380"/>
<keyword evidence="2" id="KW-0150">Chloroplast</keyword>
<comment type="subcellular location">
    <subcellularLocation>
        <location evidence="1">Plastid</location>
        <location evidence="1">Chloroplast thylakoid membrane</location>
    </subcellularLocation>
</comment>
<dbReference type="Proteomes" id="UP000228380">
    <property type="component" value="Chromosome 15"/>
</dbReference>
<reference evidence="9" key="2">
    <citation type="submission" date="2025-08" db="UniProtKB">
        <authorList>
            <consortium name="RefSeq"/>
        </authorList>
    </citation>
    <scope>IDENTIFICATION</scope>
    <source>
        <tissue evidence="9">Young leaves</tissue>
    </source>
</reference>
<sequence length="198" mass="22998">MGSYAKHMILFHANITKSQGDRHHRRLQQAVHPISSTRAAEEKPRTRRRWALLFTVMAASPTPGLRRPPPPARAQSWGTHSFLKEKYFQPGLTPEEAAARIRQTAEGLREIRHMVDTMSWRYVMFYIRLKEAYLDSDLKNAMATVPDARRKSYIKTANELVDSIAELDRYVRSPKVYESYLYYEKTLKSLDELIAMLA</sequence>
<dbReference type="GeneID" id="103716380"/>
<dbReference type="PANTHER" id="PTHR33399">
    <property type="entry name" value="OXYGEN-EVOLVING ENHANCER PROTEIN 3-1, CHLOROPLASTIC"/>
    <property type="match status" value="1"/>
</dbReference>
<dbReference type="GO" id="GO:0009535">
    <property type="term" value="C:chloroplast thylakoid membrane"/>
    <property type="evidence" value="ECO:0007669"/>
    <property type="project" value="UniProtKB-SubCell"/>
</dbReference>
<dbReference type="SUPFAM" id="SSF101112">
    <property type="entry name" value="Oxygen-evolving enhancer protein 3"/>
    <property type="match status" value="1"/>
</dbReference>
<gene>
    <name evidence="9" type="primary">LOC103716380</name>
</gene>
<dbReference type="InterPro" id="IPR054099">
    <property type="entry name" value="PSII_PsbQ_pln"/>
</dbReference>
<evidence type="ECO:0000256" key="7">
    <source>
        <dbReference type="ARBA" id="ARBA00035649"/>
    </source>
</evidence>
<evidence type="ECO:0000256" key="2">
    <source>
        <dbReference type="ARBA" id="ARBA00022528"/>
    </source>
</evidence>
<proteinExistence type="inferred from homology"/>
<dbReference type="GO" id="GO:0009654">
    <property type="term" value="C:photosystem II oxygen evolving complex"/>
    <property type="evidence" value="ECO:0007669"/>
    <property type="project" value="InterPro"/>
</dbReference>
<dbReference type="PANTHER" id="PTHR33399:SF5">
    <property type="entry name" value="PHOTOSYNTHETIC NDH SUBUNIT OF LUMENAL LOCATION 2, CHLOROPLASTIC"/>
    <property type="match status" value="1"/>
</dbReference>
<evidence type="ECO:0000256" key="4">
    <source>
        <dbReference type="ARBA" id="ARBA00022946"/>
    </source>
</evidence>
<keyword evidence="5" id="KW-0793">Thylakoid</keyword>
<dbReference type="OrthoDB" id="1877844at2759"/>
<name>A0A8B7CMT4_PHODC</name>
<dbReference type="RefSeq" id="XP_008802571.2">
    <property type="nucleotide sequence ID" value="XM_008804349.4"/>
</dbReference>
<comment type="similarity">
    <text evidence="7">Belongs to the PsbQ family.</text>
</comment>
<reference evidence="8" key="1">
    <citation type="journal article" date="2019" name="Nat. Commun.">
        <title>Genome-wide association mapping of date palm fruit traits.</title>
        <authorList>
            <person name="Hazzouri K.M."/>
            <person name="Gros-Balthazard M."/>
            <person name="Flowers J.M."/>
            <person name="Copetti D."/>
            <person name="Lemansour A."/>
            <person name="Lebrun M."/>
            <person name="Masmoudi K."/>
            <person name="Ferrand S."/>
            <person name="Dhar M.I."/>
            <person name="Fresquez Z.A."/>
            <person name="Rosas U."/>
            <person name="Zhang J."/>
            <person name="Talag J."/>
            <person name="Lee S."/>
            <person name="Kudrna D."/>
            <person name="Powell R.F."/>
            <person name="Leitch I.J."/>
            <person name="Krueger R.R."/>
            <person name="Wing R.A."/>
            <person name="Amiri K.M.A."/>
            <person name="Purugganan M.D."/>
        </authorList>
    </citation>
    <scope>NUCLEOTIDE SEQUENCE [LARGE SCALE GENOMIC DNA]</scope>
    <source>
        <strain evidence="8">cv. Khalas</strain>
    </source>
</reference>
<evidence type="ECO:0000256" key="5">
    <source>
        <dbReference type="ARBA" id="ARBA00023078"/>
    </source>
</evidence>
<evidence type="ECO:0000313" key="8">
    <source>
        <dbReference type="Proteomes" id="UP000228380"/>
    </source>
</evidence>
<dbReference type="GO" id="GO:0019898">
    <property type="term" value="C:extrinsic component of membrane"/>
    <property type="evidence" value="ECO:0007669"/>
    <property type="project" value="InterPro"/>
</dbReference>
<accession>A0A8B7CMT4</accession>
<keyword evidence="6" id="KW-0472">Membrane</keyword>
<evidence type="ECO:0000256" key="6">
    <source>
        <dbReference type="ARBA" id="ARBA00023136"/>
    </source>
</evidence>
<evidence type="ECO:0000256" key="3">
    <source>
        <dbReference type="ARBA" id="ARBA00022640"/>
    </source>
</evidence>
<keyword evidence="4" id="KW-0809">Transit peptide</keyword>
<dbReference type="InterPro" id="IPR023222">
    <property type="entry name" value="PsbQ-like_dom_sf"/>
</dbReference>
<dbReference type="InterPro" id="IPR008797">
    <property type="entry name" value="PSII_PsbQ"/>
</dbReference>
<evidence type="ECO:0000256" key="1">
    <source>
        <dbReference type="ARBA" id="ARBA00004334"/>
    </source>
</evidence>
<dbReference type="GO" id="GO:0009767">
    <property type="term" value="P:photosynthetic electron transport chain"/>
    <property type="evidence" value="ECO:0007669"/>
    <property type="project" value="TreeGrafter"/>
</dbReference>
<keyword evidence="8" id="KW-1185">Reference proteome</keyword>
<dbReference type="Gene3D" id="1.20.120.290">
    <property type="entry name" value="Oxygen-evolving enhancer protein 3 (PsbQ), four-helix up-down bundle"/>
    <property type="match status" value="1"/>
</dbReference>
<dbReference type="GO" id="GO:0005509">
    <property type="term" value="F:calcium ion binding"/>
    <property type="evidence" value="ECO:0007669"/>
    <property type="project" value="InterPro"/>
</dbReference>
<organism evidence="8 9">
    <name type="scientific">Phoenix dactylifera</name>
    <name type="common">Date palm</name>
    <dbReference type="NCBI Taxonomy" id="42345"/>
    <lineage>
        <taxon>Eukaryota</taxon>
        <taxon>Viridiplantae</taxon>
        <taxon>Streptophyta</taxon>
        <taxon>Embryophyta</taxon>
        <taxon>Tracheophyta</taxon>
        <taxon>Spermatophyta</taxon>
        <taxon>Magnoliopsida</taxon>
        <taxon>Liliopsida</taxon>
        <taxon>Arecaceae</taxon>
        <taxon>Coryphoideae</taxon>
        <taxon>Phoeniceae</taxon>
        <taxon>Phoenix</taxon>
    </lineage>
</organism>
<evidence type="ECO:0000313" key="9">
    <source>
        <dbReference type="RefSeq" id="XP_008802571.2"/>
    </source>
</evidence>